<name>A0A8S1WTK2_PAROT</name>
<proteinExistence type="predicted"/>
<dbReference type="Proteomes" id="UP000683925">
    <property type="component" value="Unassembled WGS sequence"/>
</dbReference>
<protein>
    <submittedName>
        <fullName evidence="1">Uncharacterized protein</fullName>
    </submittedName>
</protein>
<accession>A0A8S1WTK2</accession>
<sequence length="171" mass="19851">MSRKQYNQRSKGNPKQQDTTSDILFRKMLFCSMEKKERSYGVKTLLKMKMMEIGIDSDINERWAKPSLQSLRKSGFANKGKRKDFKDFQLEKFLELIRIQQKSNQIQYGRIPESATRDYSCVTNHISTGSIPVQINSILGSTQPQKRCGLPCSITQELSRKFEVIFLEKSQ</sequence>
<organism evidence="1 2">
    <name type="scientific">Paramecium octaurelia</name>
    <dbReference type="NCBI Taxonomy" id="43137"/>
    <lineage>
        <taxon>Eukaryota</taxon>
        <taxon>Sar</taxon>
        <taxon>Alveolata</taxon>
        <taxon>Ciliophora</taxon>
        <taxon>Intramacronucleata</taxon>
        <taxon>Oligohymenophorea</taxon>
        <taxon>Peniculida</taxon>
        <taxon>Parameciidae</taxon>
        <taxon>Paramecium</taxon>
    </lineage>
</organism>
<dbReference type="EMBL" id="CAJJDP010000100">
    <property type="protein sequence ID" value="CAD8191489.1"/>
    <property type="molecule type" value="Genomic_DNA"/>
</dbReference>
<reference evidence="1" key="1">
    <citation type="submission" date="2021-01" db="EMBL/GenBank/DDBJ databases">
        <authorList>
            <consortium name="Genoscope - CEA"/>
            <person name="William W."/>
        </authorList>
    </citation>
    <scope>NUCLEOTIDE SEQUENCE</scope>
</reference>
<evidence type="ECO:0000313" key="2">
    <source>
        <dbReference type="Proteomes" id="UP000683925"/>
    </source>
</evidence>
<dbReference type="AlphaFoldDB" id="A0A8S1WTK2"/>
<gene>
    <name evidence="1" type="ORF">POCTA_138.1.T1000018</name>
</gene>
<comment type="caution">
    <text evidence="1">The sequence shown here is derived from an EMBL/GenBank/DDBJ whole genome shotgun (WGS) entry which is preliminary data.</text>
</comment>
<evidence type="ECO:0000313" key="1">
    <source>
        <dbReference type="EMBL" id="CAD8191489.1"/>
    </source>
</evidence>
<keyword evidence="2" id="KW-1185">Reference proteome</keyword>